<accession>A0AA88A9P1</accession>
<feature type="region of interest" description="Disordered" evidence="1">
    <location>
        <begin position="1"/>
        <end position="20"/>
    </location>
</feature>
<organism evidence="2 3">
    <name type="scientific">Ficus carica</name>
    <name type="common">Common fig</name>
    <dbReference type="NCBI Taxonomy" id="3494"/>
    <lineage>
        <taxon>Eukaryota</taxon>
        <taxon>Viridiplantae</taxon>
        <taxon>Streptophyta</taxon>
        <taxon>Embryophyta</taxon>
        <taxon>Tracheophyta</taxon>
        <taxon>Spermatophyta</taxon>
        <taxon>Magnoliopsida</taxon>
        <taxon>eudicotyledons</taxon>
        <taxon>Gunneridae</taxon>
        <taxon>Pentapetalae</taxon>
        <taxon>rosids</taxon>
        <taxon>fabids</taxon>
        <taxon>Rosales</taxon>
        <taxon>Moraceae</taxon>
        <taxon>Ficeae</taxon>
        <taxon>Ficus</taxon>
    </lineage>
</organism>
<dbReference type="Proteomes" id="UP001187192">
    <property type="component" value="Unassembled WGS sequence"/>
</dbReference>
<reference evidence="2" key="1">
    <citation type="submission" date="2023-07" db="EMBL/GenBank/DDBJ databases">
        <title>draft genome sequence of fig (Ficus carica).</title>
        <authorList>
            <person name="Takahashi T."/>
            <person name="Nishimura K."/>
        </authorList>
    </citation>
    <scope>NUCLEOTIDE SEQUENCE</scope>
</reference>
<keyword evidence="3" id="KW-1185">Reference proteome</keyword>
<comment type="caution">
    <text evidence="2">The sequence shown here is derived from an EMBL/GenBank/DDBJ whole genome shotgun (WGS) entry which is preliminary data.</text>
</comment>
<evidence type="ECO:0000256" key="1">
    <source>
        <dbReference type="SAM" id="MobiDB-lite"/>
    </source>
</evidence>
<proteinExistence type="predicted"/>
<evidence type="ECO:0000313" key="3">
    <source>
        <dbReference type="Proteomes" id="UP001187192"/>
    </source>
</evidence>
<dbReference type="AlphaFoldDB" id="A0AA88A9P1"/>
<dbReference type="EMBL" id="BTGU01000035">
    <property type="protein sequence ID" value="GMN50718.1"/>
    <property type="molecule type" value="Genomic_DNA"/>
</dbReference>
<name>A0AA88A9P1_FICCA</name>
<protein>
    <submittedName>
        <fullName evidence="2">Uncharacterized protein</fullName>
    </submittedName>
</protein>
<sequence length="82" mass="9207">MCLHSLFPDSLEESDHRSSEEDLGFELLRVFDVGSMYSKNLGGSGHPHQSLSPRNLTCRRVELRTDGEKKPRHILDDSGLIG</sequence>
<evidence type="ECO:0000313" key="2">
    <source>
        <dbReference type="EMBL" id="GMN50718.1"/>
    </source>
</evidence>
<gene>
    <name evidence="2" type="ORF">TIFTF001_019874</name>
</gene>